<dbReference type="Gene3D" id="3.90.1750.20">
    <property type="entry name" value="Putative Large Serine Recombinase, Chain B, Domain 2"/>
    <property type="match status" value="1"/>
</dbReference>
<dbReference type="Proteomes" id="UP000016568">
    <property type="component" value="Unassembled WGS sequence"/>
</dbReference>
<evidence type="ECO:0000313" key="3">
    <source>
        <dbReference type="EMBL" id="GAD50828.1"/>
    </source>
</evidence>
<dbReference type="KEGG" id="ntd:EGO55_10740"/>
<dbReference type="PANTHER" id="PTHR30461">
    <property type="entry name" value="DNA-INVERTASE FROM LAMBDOID PROPHAGE"/>
    <property type="match status" value="1"/>
</dbReference>
<accession>U3A7W8</accession>
<feature type="domain" description="Resolvase/invertase-type recombinase catalytic" evidence="1">
    <location>
        <begin position="5"/>
        <end position="157"/>
    </location>
</feature>
<dbReference type="GO" id="GO:0000150">
    <property type="term" value="F:DNA strand exchange activity"/>
    <property type="evidence" value="ECO:0007669"/>
    <property type="project" value="InterPro"/>
</dbReference>
<evidence type="ECO:0000259" key="2">
    <source>
        <dbReference type="PROSITE" id="PS51737"/>
    </source>
</evidence>
<comment type="caution">
    <text evidence="3">The sequence shown here is derived from an EMBL/GenBank/DDBJ whole genome shotgun (WGS) entry which is preliminary data.</text>
</comment>
<protein>
    <submittedName>
        <fullName evidence="3">Putative recombinase</fullName>
    </submittedName>
</protein>
<gene>
    <name evidence="3" type="ORF">NT2_12_00920</name>
</gene>
<dbReference type="InterPro" id="IPR050639">
    <property type="entry name" value="SSR_resolvase"/>
</dbReference>
<dbReference type="EMBL" id="BASZ01000012">
    <property type="protein sequence ID" value="GAD50828.1"/>
    <property type="molecule type" value="Genomic_DNA"/>
</dbReference>
<evidence type="ECO:0000259" key="1">
    <source>
        <dbReference type="PROSITE" id="PS51736"/>
    </source>
</evidence>
<dbReference type="PROSITE" id="PS51737">
    <property type="entry name" value="RECOMBINASE_DNA_BIND"/>
    <property type="match status" value="1"/>
</dbReference>
<dbReference type="Pfam" id="PF07508">
    <property type="entry name" value="Recombinase"/>
    <property type="match status" value="1"/>
</dbReference>
<dbReference type="Pfam" id="PF00239">
    <property type="entry name" value="Resolvase"/>
    <property type="match status" value="1"/>
</dbReference>
<sequence>MKPLRCAVYTRKSTENGLEQEFNSLDAQREACEAYILSQRHEGWLPVSEHYDDGGYSGGNMERPGLKALLDDVDAGRVDVIVVYKVDRLTRSLADFAKIVERLDAKAASFVSITQAFNTTTSMGRLTLNVLLSFAQFEREVTGERIRDKIAASKRKGIWMGGPVPLGYEVVERKLVVVPEEAERVRYIMQCYLEQRAAPQLLERLAREKIVTKIQNRVSGPHRGGIPFARGSLFHLLHNPIYRGKIVHKGQVYDGEHQPIVDEELWNAVQAKLKEKAPPRKRDTNDSQPALLRGLLIDPQGRPIVGTYTSRGTRRYAHYETRKDLARPDHPPSTRFRRGQLDQHVIEHLLTLLMDDHALRRISGLTEGDPLRRLFATARELCTRLEQRPCIEDTVRSLITRIQVHADALEIAINCKALGIDHPATLSWSIPRPARKPFREAKLRIDGVPGSKDANRPLIELLAQASEVQQLVMASPELALHQLAKQEGRCRKQMTKLLRLSYLSPRIVEVILEGSQPKAITRKQLLETDLPIIWAQQEQLFGLTA</sequence>
<dbReference type="InterPro" id="IPR038109">
    <property type="entry name" value="DNA_bind_recomb_sf"/>
</dbReference>
<dbReference type="OrthoDB" id="7277848at2"/>
<organism evidence="3 4">
    <name type="scientific">Caenibius tardaugens NBRC 16725</name>
    <dbReference type="NCBI Taxonomy" id="1219035"/>
    <lineage>
        <taxon>Bacteria</taxon>
        <taxon>Pseudomonadati</taxon>
        <taxon>Pseudomonadota</taxon>
        <taxon>Alphaproteobacteria</taxon>
        <taxon>Sphingomonadales</taxon>
        <taxon>Erythrobacteraceae</taxon>
        <taxon>Caenibius</taxon>
    </lineage>
</organism>
<dbReference type="PROSITE" id="PS51736">
    <property type="entry name" value="RECOMBINASES_3"/>
    <property type="match status" value="1"/>
</dbReference>
<dbReference type="Gene3D" id="3.40.50.1390">
    <property type="entry name" value="Resolvase, N-terminal catalytic domain"/>
    <property type="match status" value="1"/>
</dbReference>
<evidence type="ECO:0000313" key="4">
    <source>
        <dbReference type="Proteomes" id="UP000016568"/>
    </source>
</evidence>
<dbReference type="GO" id="GO:0003677">
    <property type="term" value="F:DNA binding"/>
    <property type="evidence" value="ECO:0007669"/>
    <property type="project" value="InterPro"/>
</dbReference>
<dbReference type="InterPro" id="IPR006119">
    <property type="entry name" value="Resolv_N"/>
</dbReference>
<dbReference type="SUPFAM" id="SSF53041">
    <property type="entry name" value="Resolvase-like"/>
    <property type="match status" value="1"/>
</dbReference>
<dbReference type="InterPro" id="IPR011109">
    <property type="entry name" value="DNA_bind_recombinase_dom"/>
</dbReference>
<dbReference type="RefSeq" id="WP_021691646.1">
    <property type="nucleotide sequence ID" value="NZ_BASZ01000012.1"/>
</dbReference>
<proteinExistence type="predicted"/>
<feature type="domain" description="Recombinase" evidence="2">
    <location>
        <begin position="165"/>
        <end position="279"/>
    </location>
</feature>
<name>U3A7W8_9SPHN</name>
<dbReference type="CDD" id="cd03768">
    <property type="entry name" value="SR_ResInv"/>
    <property type="match status" value="1"/>
</dbReference>
<dbReference type="PANTHER" id="PTHR30461:SF23">
    <property type="entry name" value="DNA RECOMBINASE-RELATED"/>
    <property type="match status" value="1"/>
</dbReference>
<dbReference type="SMART" id="SM00857">
    <property type="entry name" value="Resolvase"/>
    <property type="match status" value="1"/>
</dbReference>
<dbReference type="AlphaFoldDB" id="U3A7W8"/>
<keyword evidence="4" id="KW-1185">Reference proteome</keyword>
<dbReference type="InterPro" id="IPR036162">
    <property type="entry name" value="Resolvase-like_N_sf"/>
</dbReference>
<reference evidence="3 4" key="1">
    <citation type="submission" date="2013-09" db="EMBL/GenBank/DDBJ databases">
        <title>Whole genome shotgun sequence of Novosphingobium tardaugens NBRC 16725.</title>
        <authorList>
            <person name="Isaki S."/>
            <person name="Hosoyama A."/>
            <person name="Tsuchikane K."/>
            <person name="Katsumata H."/>
            <person name="Ando Y."/>
            <person name="Yamazaki S."/>
            <person name="Fujita N."/>
        </authorList>
    </citation>
    <scope>NUCLEOTIDE SEQUENCE [LARGE SCALE GENOMIC DNA]</scope>
    <source>
        <strain evidence="3 4">NBRC 16725</strain>
    </source>
</reference>
<dbReference type="eggNOG" id="COG1961">
    <property type="taxonomic scope" value="Bacteria"/>
</dbReference>